<evidence type="ECO:0000313" key="1">
    <source>
        <dbReference type="EMBL" id="OAX34675.1"/>
    </source>
</evidence>
<dbReference type="EMBL" id="KV448581">
    <property type="protein sequence ID" value="OAX34675.1"/>
    <property type="molecule type" value="Genomic_DNA"/>
</dbReference>
<reference evidence="1 2" key="1">
    <citation type="submission" date="2016-06" db="EMBL/GenBank/DDBJ databases">
        <title>Comparative genomics of the ectomycorrhizal sister species Rhizopogon vinicolor and Rhizopogon vesiculosus (Basidiomycota: Boletales) reveals a divergence of the mating type B locus.</title>
        <authorList>
            <consortium name="DOE Joint Genome Institute"/>
            <person name="Mujic A.B."/>
            <person name="Kuo A."/>
            <person name="Tritt A."/>
            <person name="Lipzen A."/>
            <person name="Chen C."/>
            <person name="Johnson J."/>
            <person name="Sharma A."/>
            <person name="Barry K."/>
            <person name="Grigoriev I.V."/>
            <person name="Spatafora J.W."/>
        </authorList>
    </citation>
    <scope>NUCLEOTIDE SEQUENCE [LARGE SCALE GENOMIC DNA]</scope>
    <source>
        <strain evidence="1 2">AM-OR11-026</strain>
    </source>
</reference>
<keyword evidence="2" id="KW-1185">Reference proteome</keyword>
<proteinExistence type="predicted"/>
<dbReference type="InParanoid" id="A0A1B7MPY6"/>
<evidence type="ECO:0000313" key="2">
    <source>
        <dbReference type="Proteomes" id="UP000092154"/>
    </source>
</evidence>
<protein>
    <submittedName>
        <fullName evidence="1">Uncharacterized protein</fullName>
    </submittedName>
</protein>
<dbReference type="AlphaFoldDB" id="A0A1B7MPY6"/>
<organism evidence="1 2">
    <name type="scientific">Rhizopogon vinicolor AM-OR11-026</name>
    <dbReference type="NCBI Taxonomy" id="1314800"/>
    <lineage>
        <taxon>Eukaryota</taxon>
        <taxon>Fungi</taxon>
        <taxon>Dikarya</taxon>
        <taxon>Basidiomycota</taxon>
        <taxon>Agaricomycotina</taxon>
        <taxon>Agaricomycetes</taxon>
        <taxon>Agaricomycetidae</taxon>
        <taxon>Boletales</taxon>
        <taxon>Suillineae</taxon>
        <taxon>Rhizopogonaceae</taxon>
        <taxon>Rhizopogon</taxon>
    </lineage>
</organism>
<accession>A0A1B7MPY6</accession>
<sequence length="108" mass="12745">MTESTNKFDPRKHVTTLAFMLKRVSHVSGTDFPGHHPDEEYSWYLERFAKLPPSRQVTRCHVTPEIFSRLQIFKLSRRRRCADCSPTTHFKLSRTYEMFVLPADSSRL</sequence>
<dbReference type="Proteomes" id="UP000092154">
    <property type="component" value="Unassembled WGS sequence"/>
</dbReference>
<gene>
    <name evidence="1" type="ORF">K503DRAFT_428148</name>
</gene>
<name>A0A1B7MPY6_9AGAM</name>